<dbReference type="Proteomes" id="UP000004633">
    <property type="component" value="Unassembled WGS sequence"/>
</dbReference>
<organism evidence="5 6">
    <name type="scientific">Selenomonas artemidis F0399</name>
    <dbReference type="NCBI Taxonomy" id="749551"/>
    <lineage>
        <taxon>Bacteria</taxon>
        <taxon>Bacillati</taxon>
        <taxon>Bacillota</taxon>
        <taxon>Negativicutes</taxon>
        <taxon>Selenomonadales</taxon>
        <taxon>Selenomonadaceae</taxon>
        <taxon>Selenomonas</taxon>
    </lineage>
</organism>
<dbReference type="EC" id="1.7.-.-" evidence="5"/>
<dbReference type="Gene3D" id="3.40.50.360">
    <property type="match status" value="1"/>
</dbReference>
<dbReference type="InterPro" id="IPR029039">
    <property type="entry name" value="Flavoprotein-like_sf"/>
</dbReference>
<keyword evidence="3" id="KW-0732">Signal</keyword>
<dbReference type="PANTHER" id="PTHR43278:SF4">
    <property type="entry name" value="NAD(P)H-DEPENDENT FMN-CONTAINING OXIDOREDUCTASE YWQN-RELATED"/>
    <property type="match status" value="1"/>
</dbReference>
<evidence type="ECO:0000256" key="2">
    <source>
        <dbReference type="ARBA" id="ARBA00022643"/>
    </source>
</evidence>
<feature type="domain" description="NADPH-dependent FMN reductase-like" evidence="4">
    <location>
        <begin position="61"/>
        <end position="182"/>
    </location>
</feature>
<sequence>MDTEAFTTLPKGACTMKKMLTLLVLAVFLLSAAGCGSAQEADVPAQHATANAQSAPPALKTKVLFINTSRDPNGNTYKMGEAFLAGVPHDTLFLNDYKIYQLGQHYDDDRLTDVLAATEQADTIVIGTPVYWHTMSGTLKTFIDRLYELDKPVKALSGKKLYFLMQGAAPSAETKEQLPFIMSRVAAQYDMEYMGAATAPDDLTALQAILQSNL</sequence>
<dbReference type="EMBL" id="AECV01000061">
    <property type="protein sequence ID" value="EFW28684.1"/>
    <property type="molecule type" value="Genomic_DNA"/>
</dbReference>
<dbReference type="HOGENOM" id="CLU_050993_7_0_9"/>
<dbReference type="InterPro" id="IPR005025">
    <property type="entry name" value="FMN_Rdtase-like_dom"/>
</dbReference>
<comment type="caution">
    <text evidence="5">The sequence shown here is derived from an EMBL/GenBank/DDBJ whole genome shotgun (WGS) entry which is preliminary data.</text>
</comment>
<evidence type="ECO:0000313" key="5">
    <source>
        <dbReference type="EMBL" id="EFW28684.1"/>
    </source>
</evidence>
<feature type="signal peptide" evidence="3">
    <location>
        <begin position="1"/>
        <end position="40"/>
    </location>
</feature>
<dbReference type="STRING" id="749551.HMPREF9555_02126"/>
<keyword evidence="2" id="KW-0288">FMN</keyword>
<name>E7N531_9FIRM</name>
<accession>E7N531</accession>
<evidence type="ECO:0000256" key="1">
    <source>
        <dbReference type="ARBA" id="ARBA00022630"/>
    </source>
</evidence>
<proteinExistence type="predicted"/>
<reference evidence="5 6" key="1">
    <citation type="submission" date="2010-08" db="EMBL/GenBank/DDBJ databases">
        <authorList>
            <person name="Weinstock G."/>
            <person name="Sodergren E."/>
            <person name="Clifton S."/>
            <person name="Fulton L."/>
            <person name="Fulton B."/>
            <person name="Courtney L."/>
            <person name="Fronick C."/>
            <person name="Harrison M."/>
            <person name="Strong C."/>
            <person name="Farmer C."/>
            <person name="Delahaunty K."/>
            <person name="Markovic C."/>
            <person name="Hall O."/>
            <person name="Minx P."/>
            <person name="Tomlinson C."/>
            <person name="Mitreva M."/>
            <person name="Hou S."/>
            <person name="Chen J."/>
            <person name="Wollam A."/>
            <person name="Pepin K.H."/>
            <person name="Johnson M."/>
            <person name="Bhonagiri V."/>
            <person name="Zhang X."/>
            <person name="Suruliraj S."/>
            <person name="Warren W."/>
            <person name="Chinwalla A."/>
            <person name="Mardis E.R."/>
            <person name="Wilson R.K."/>
        </authorList>
    </citation>
    <scope>NUCLEOTIDE SEQUENCE [LARGE SCALE GENOMIC DNA]</scope>
    <source>
        <strain evidence="5 6">F0399</strain>
    </source>
</reference>
<keyword evidence="5" id="KW-0560">Oxidoreductase</keyword>
<dbReference type="PANTHER" id="PTHR43278">
    <property type="entry name" value="NAD(P)H-DEPENDENT FMN-CONTAINING OXIDOREDUCTASE YWQN-RELATED"/>
    <property type="match status" value="1"/>
</dbReference>
<keyword evidence="6" id="KW-1185">Reference proteome</keyword>
<evidence type="ECO:0000313" key="6">
    <source>
        <dbReference type="Proteomes" id="UP000004633"/>
    </source>
</evidence>
<feature type="chain" id="PRO_5003221787" evidence="3">
    <location>
        <begin position="41"/>
        <end position="214"/>
    </location>
</feature>
<dbReference type="AlphaFoldDB" id="E7N531"/>
<dbReference type="SUPFAM" id="SSF52218">
    <property type="entry name" value="Flavoproteins"/>
    <property type="match status" value="1"/>
</dbReference>
<evidence type="ECO:0000256" key="3">
    <source>
        <dbReference type="SAM" id="SignalP"/>
    </source>
</evidence>
<dbReference type="Pfam" id="PF03358">
    <property type="entry name" value="FMN_red"/>
    <property type="match status" value="1"/>
</dbReference>
<keyword evidence="1" id="KW-0285">Flavoprotein</keyword>
<dbReference type="GO" id="GO:0016491">
    <property type="term" value="F:oxidoreductase activity"/>
    <property type="evidence" value="ECO:0007669"/>
    <property type="project" value="UniProtKB-KW"/>
</dbReference>
<gene>
    <name evidence="5" type="ORF">HMPREF9555_02126</name>
</gene>
<dbReference type="InterPro" id="IPR051796">
    <property type="entry name" value="ISF_SsuE-like"/>
</dbReference>
<protein>
    <submittedName>
        <fullName evidence="5">Flavin reductase</fullName>
        <ecNumber evidence="5">1.7.-.-</ecNumber>
    </submittedName>
</protein>
<evidence type="ECO:0000259" key="4">
    <source>
        <dbReference type="Pfam" id="PF03358"/>
    </source>
</evidence>